<name>A0A4Q0P6T5_9FLAO</name>
<dbReference type="InterPro" id="IPR034660">
    <property type="entry name" value="DinB/YfiT-like"/>
</dbReference>
<dbReference type="EMBL" id="QOVM01000004">
    <property type="protein sequence ID" value="RXG22145.1"/>
    <property type="molecule type" value="Genomic_DNA"/>
</dbReference>
<dbReference type="RefSeq" id="WP_128758040.1">
    <property type="nucleotide sequence ID" value="NZ_QOVM01000004.1"/>
</dbReference>
<dbReference type="OrthoDB" id="4295522at2"/>
<sequence length="162" mass="18365">MGFTFDYTLDITRKNRELLKGFLKTTTLQDLNKIPAGFNNNIIWNIAHVIATQQILVYKFSGNETRVSQDFIERYRKGTRPEQDIAQSNLITICELLSTTIDCVAEDYKAGIFKDYNSYTVSTGSTLTTVEEAITFNNFHEGIHFGSILALRRAINLSKGIL</sequence>
<dbReference type="Gene3D" id="1.20.120.450">
    <property type="entry name" value="dinb family like domain"/>
    <property type="match status" value="1"/>
</dbReference>
<proteinExistence type="predicted"/>
<dbReference type="SUPFAM" id="SSF109854">
    <property type="entry name" value="DinB/YfiT-like putative metalloenzymes"/>
    <property type="match status" value="1"/>
</dbReference>
<organism evidence="2 3">
    <name type="scientific">Leeuwenhoekiella aequorea</name>
    <dbReference type="NCBI Taxonomy" id="283736"/>
    <lineage>
        <taxon>Bacteria</taxon>
        <taxon>Pseudomonadati</taxon>
        <taxon>Bacteroidota</taxon>
        <taxon>Flavobacteriia</taxon>
        <taxon>Flavobacteriales</taxon>
        <taxon>Flavobacteriaceae</taxon>
        <taxon>Leeuwenhoekiella</taxon>
    </lineage>
</organism>
<protein>
    <submittedName>
        <fullName evidence="2">DinB family protein</fullName>
    </submittedName>
</protein>
<keyword evidence="3" id="KW-1185">Reference proteome</keyword>
<reference evidence="2 3" key="1">
    <citation type="submission" date="2018-07" db="EMBL/GenBank/DDBJ databases">
        <title>Leeuwenhoekiella genomics.</title>
        <authorList>
            <person name="Tahon G."/>
            <person name="Willems A."/>
        </authorList>
    </citation>
    <scope>NUCLEOTIDE SEQUENCE [LARGE SCALE GENOMIC DNA]</scope>
    <source>
        <strain evidence="2 3">LMG 22550</strain>
    </source>
</reference>
<comment type="caution">
    <text evidence="2">The sequence shown here is derived from an EMBL/GenBank/DDBJ whole genome shotgun (WGS) entry which is preliminary data.</text>
</comment>
<accession>A0A4Q0P6T5</accession>
<feature type="domain" description="DinB-like" evidence="1">
    <location>
        <begin position="13"/>
        <end position="147"/>
    </location>
</feature>
<evidence type="ECO:0000259" key="1">
    <source>
        <dbReference type="Pfam" id="PF12867"/>
    </source>
</evidence>
<dbReference type="Proteomes" id="UP000289238">
    <property type="component" value="Unassembled WGS sequence"/>
</dbReference>
<dbReference type="InterPro" id="IPR024775">
    <property type="entry name" value="DinB-like"/>
</dbReference>
<evidence type="ECO:0000313" key="3">
    <source>
        <dbReference type="Proteomes" id="UP000289238"/>
    </source>
</evidence>
<dbReference type="AlphaFoldDB" id="A0A4Q0P6T5"/>
<evidence type="ECO:0000313" key="2">
    <source>
        <dbReference type="EMBL" id="RXG22145.1"/>
    </source>
</evidence>
<gene>
    <name evidence="2" type="ORF">DSM00_2210</name>
</gene>
<dbReference type="Pfam" id="PF12867">
    <property type="entry name" value="DinB_2"/>
    <property type="match status" value="1"/>
</dbReference>